<name>K8X4I8_9GAMM</name>
<sequence>MAIKKVLVQEGTFTNFYQSSITYNVGGKTFFLGLSVNKKFIISPITTDGKLNPSGAIDDGVFDDFYDFLQVIYDPDNNQQYLYGINISSKKLELFKILSNGKLESTRKYDYTAGSIKATTFYILKDELYYYSQSARNNAWDIHKYSDY</sequence>
<dbReference type="eggNOG" id="ENOG502ZJ5E">
    <property type="taxonomic scope" value="Bacteria"/>
</dbReference>
<dbReference type="HOGENOM" id="CLU_146703_0_0_6"/>
<evidence type="ECO:0000313" key="2">
    <source>
        <dbReference type="Proteomes" id="UP000009336"/>
    </source>
</evidence>
<dbReference type="EMBL" id="AKKL01000007">
    <property type="protein sequence ID" value="EKT64587.1"/>
    <property type="molecule type" value="Genomic_DNA"/>
</dbReference>
<protein>
    <submittedName>
        <fullName evidence="1">Uncharacterized protein</fullName>
    </submittedName>
</protein>
<proteinExistence type="predicted"/>
<keyword evidence="2" id="KW-1185">Reference proteome</keyword>
<organism evidence="1 2">
    <name type="scientific">Providencia burhodogranariea DSM 19968</name>
    <dbReference type="NCBI Taxonomy" id="1141662"/>
    <lineage>
        <taxon>Bacteria</taxon>
        <taxon>Pseudomonadati</taxon>
        <taxon>Pseudomonadota</taxon>
        <taxon>Gammaproteobacteria</taxon>
        <taxon>Enterobacterales</taxon>
        <taxon>Morganellaceae</taxon>
        <taxon>Providencia</taxon>
    </lineage>
</organism>
<evidence type="ECO:0000313" key="1">
    <source>
        <dbReference type="EMBL" id="EKT64587.1"/>
    </source>
</evidence>
<dbReference type="OrthoDB" id="6461372at2"/>
<dbReference type="AlphaFoldDB" id="K8X4I8"/>
<accession>K8X4I8</accession>
<reference evidence="1 2" key="1">
    <citation type="journal article" date="2012" name="BMC Genomics">
        <title>Comparative genomics of bacteria in the genus Providencia isolated from wild Drosophila melanogaster.</title>
        <authorList>
            <person name="Galac M.R."/>
            <person name="Lazzaro B.P."/>
        </authorList>
    </citation>
    <scope>NUCLEOTIDE SEQUENCE [LARGE SCALE GENOMIC DNA]</scope>
    <source>
        <strain evidence="1 2">DSM 19968</strain>
    </source>
</reference>
<dbReference type="RefSeq" id="WP_008910503.1">
    <property type="nucleotide sequence ID" value="NZ_KB233222.1"/>
</dbReference>
<comment type="caution">
    <text evidence="1">The sequence shown here is derived from an EMBL/GenBank/DDBJ whole genome shotgun (WGS) entry which is preliminary data.</text>
</comment>
<gene>
    <name evidence="1" type="ORF">OOA_02282</name>
</gene>
<dbReference type="Proteomes" id="UP000009336">
    <property type="component" value="Unassembled WGS sequence"/>
</dbReference>
<dbReference type="PATRIC" id="fig|1141662.3.peg.459"/>